<evidence type="ECO:0000313" key="3">
    <source>
        <dbReference type="Proteomes" id="UP001500363"/>
    </source>
</evidence>
<evidence type="ECO:0000259" key="1">
    <source>
        <dbReference type="Pfam" id="PF12697"/>
    </source>
</evidence>
<dbReference type="InterPro" id="IPR050266">
    <property type="entry name" value="AB_hydrolase_sf"/>
</dbReference>
<organism evidence="2 3">
    <name type="scientific">Kribbella lupini</name>
    <dbReference type="NCBI Taxonomy" id="291602"/>
    <lineage>
        <taxon>Bacteria</taxon>
        <taxon>Bacillati</taxon>
        <taxon>Actinomycetota</taxon>
        <taxon>Actinomycetes</taxon>
        <taxon>Propionibacteriales</taxon>
        <taxon>Kribbellaceae</taxon>
        <taxon>Kribbella</taxon>
    </lineage>
</organism>
<protein>
    <submittedName>
        <fullName evidence="2">Alpha/beta hydrolase</fullName>
    </submittedName>
</protein>
<sequence length="259" mass="27989">MQTIHLRYYGDLAADSAGTTDERPPLVLLHGLGFDRHQWAPMLQELAVLDPDRRTVAFDLPGHLDSPAQPSYDLGDVADVLHGAVVEAGLHKPVLVGHSIGGALATIYAGKYPTGGVVNVDQPLLVGPFKDVLAQLEPTLRSPAYGEVWDRMLAGMGIEQLPQAAQELIHASTPPTQELLLGYWREVLESPAEVLKAKREADLHAIDAPYEYVTANEPPAPYRQWLEANKPGVRITVLPGSGHFPHLAHAGELAKLLAG</sequence>
<dbReference type="SUPFAM" id="SSF53474">
    <property type="entry name" value="alpha/beta-Hydrolases"/>
    <property type="match status" value="1"/>
</dbReference>
<dbReference type="PANTHER" id="PTHR43798">
    <property type="entry name" value="MONOACYLGLYCEROL LIPASE"/>
    <property type="match status" value="1"/>
</dbReference>
<dbReference type="Gene3D" id="3.40.50.1820">
    <property type="entry name" value="alpha/beta hydrolase"/>
    <property type="match status" value="1"/>
</dbReference>
<accession>A0ABN2B909</accession>
<name>A0ABN2B909_9ACTN</name>
<feature type="domain" description="AB hydrolase-1" evidence="1">
    <location>
        <begin position="26"/>
        <end position="255"/>
    </location>
</feature>
<keyword evidence="2" id="KW-0378">Hydrolase</keyword>
<dbReference type="InterPro" id="IPR029058">
    <property type="entry name" value="AB_hydrolase_fold"/>
</dbReference>
<dbReference type="Pfam" id="PF12697">
    <property type="entry name" value="Abhydrolase_6"/>
    <property type="match status" value="1"/>
</dbReference>
<comment type="caution">
    <text evidence="2">The sequence shown here is derived from an EMBL/GenBank/DDBJ whole genome shotgun (WGS) entry which is preliminary data.</text>
</comment>
<dbReference type="InterPro" id="IPR000073">
    <property type="entry name" value="AB_hydrolase_1"/>
</dbReference>
<dbReference type="RefSeq" id="WP_344176594.1">
    <property type="nucleotide sequence ID" value="NZ_BAAANC010000002.1"/>
</dbReference>
<dbReference type="Proteomes" id="UP001500363">
    <property type="component" value="Unassembled WGS sequence"/>
</dbReference>
<evidence type="ECO:0000313" key="2">
    <source>
        <dbReference type="EMBL" id="GAA1535624.1"/>
    </source>
</evidence>
<dbReference type="GO" id="GO:0016787">
    <property type="term" value="F:hydrolase activity"/>
    <property type="evidence" value="ECO:0007669"/>
    <property type="project" value="UniProtKB-KW"/>
</dbReference>
<proteinExistence type="predicted"/>
<keyword evidence="3" id="KW-1185">Reference proteome</keyword>
<reference evidence="2 3" key="1">
    <citation type="journal article" date="2019" name="Int. J. Syst. Evol. Microbiol.">
        <title>The Global Catalogue of Microorganisms (GCM) 10K type strain sequencing project: providing services to taxonomists for standard genome sequencing and annotation.</title>
        <authorList>
            <consortium name="The Broad Institute Genomics Platform"/>
            <consortium name="The Broad Institute Genome Sequencing Center for Infectious Disease"/>
            <person name="Wu L."/>
            <person name="Ma J."/>
        </authorList>
    </citation>
    <scope>NUCLEOTIDE SEQUENCE [LARGE SCALE GENOMIC DNA]</scope>
    <source>
        <strain evidence="2 3">JCM 14303</strain>
    </source>
</reference>
<gene>
    <name evidence="2" type="ORF">GCM10009741_42730</name>
</gene>
<dbReference type="EMBL" id="BAAANC010000002">
    <property type="protein sequence ID" value="GAA1535624.1"/>
    <property type="molecule type" value="Genomic_DNA"/>
</dbReference>